<proteinExistence type="predicted"/>
<evidence type="ECO:0000313" key="2">
    <source>
        <dbReference type="Proteomes" id="UP000827872"/>
    </source>
</evidence>
<comment type="caution">
    <text evidence="1">The sequence shown here is derived from an EMBL/GenBank/DDBJ whole genome shotgun (WGS) entry which is preliminary data.</text>
</comment>
<protein>
    <submittedName>
        <fullName evidence="1">Uncharacterized protein</fullName>
    </submittedName>
</protein>
<accession>A0ACB8F537</accession>
<sequence>MQGFPWLEMVKHSFCSTQKYSETQVITNYQMWISCLSAGGLQELRPVLPKGTRPCGHHGKNPNILNVLMVDSWNNDERSTSQITQSDNCKLLSLFNSKSFKSQLKLNIL</sequence>
<keyword evidence="2" id="KW-1185">Reference proteome</keyword>
<gene>
    <name evidence="1" type="ORF">K3G42_023219</name>
</gene>
<dbReference type="EMBL" id="CM037618">
    <property type="protein sequence ID" value="KAH8000194.1"/>
    <property type="molecule type" value="Genomic_DNA"/>
</dbReference>
<evidence type="ECO:0000313" key="1">
    <source>
        <dbReference type="EMBL" id="KAH8000194.1"/>
    </source>
</evidence>
<reference evidence="1" key="1">
    <citation type="submission" date="2021-08" db="EMBL/GenBank/DDBJ databases">
        <title>The first chromosome-level gecko genome reveals the dynamic sex chromosomes of Neotropical dwarf geckos (Sphaerodactylidae: Sphaerodactylus).</title>
        <authorList>
            <person name="Pinto B.J."/>
            <person name="Keating S.E."/>
            <person name="Gamble T."/>
        </authorList>
    </citation>
    <scope>NUCLEOTIDE SEQUENCE</scope>
    <source>
        <strain evidence="1">TG3544</strain>
    </source>
</reference>
<dbReference type="Proteomes" id="UP000827872">
    <property type="component" value="Linkage Group LG05"/>
</dbReference>
<name>A0ACB8F537_9SAUR</name>
<organism evidence="1 2">
    <name type="scientific">Sphaerodactylus townsendi</name>
    <dbReference type="NCBI Taxonomy" id="933632"/>
    <lineage>
        <taxon>Eukaryota</taxon>
        <taxon>Metazoa</taxon>
        <taxon>Chordata</taxon>
        <taxon>Craniata</taxon>
        <taxon>Vertebrata</taxon>
        <taxon>Euteleostomi</taxon>
        <taxon>Lepidosauria</taxon>
        <taxon>Squamata</taxon>
        <taxon>Bifurcata</taxon>
        <taxon>Gekkota</taxon>
        <taxon>Sphaerodactylidae</taxon>
        <taxon>Sphaerodactylus</taxon>
    </lineage>
</organism>